<reference evidence="1 2" key="1">
    <citation type="journal article" date="2020" name="Cell">
        <title>Large-Scale Comparative Analyses of Tick Genomes Elucidate Their Genetic Diversity and Vector Capacities.</title>
        <authorList>
            <consortium name="Tick Genome and Microbiome Consortium (TIGMIC)"/>
            <person name="Jia N."/>
            <person name="Wang J."/>
            <person name="Shi W."/>
            <person name="Du L."/>
            <person name="Sun Y."/>
            <person name="Zhan W."/>
            <person name="Jiang J.F."/>
            <person name="Wang Q."/>
            <person name="Zhang B."/>
            <person name="Ji P."/>
            <person name="Bell-Sakyi L."/>
            <person name="Cui X.M."/>
            <person name="Yuan T.T."/>
            <person name="Jiang B.G."/>
            <person name="Yang W.F."/>
            <person name="Lam T.T."/>
            <person name="Chang Q.C."/>
            <person name="Ding S.J."/>
            <person name="Wang X.J."/>
            <person name="Zhu J.G."/>
            <person name="Ruan X.D."/>
            <person name="Zhao L."/>
            <person name="Wei J.T."/>
            <person name="Ye R.Z."/>
            <person name="Que T.C."/>
            <person name="Du C.H."/>
            <person name="Zhou Y.H."/>
            <person name="Cheng J.X."/>
            <person name="Dai P.F."/>
            <person name="Guo W.B."/>
            <person name="Han X.H."/>
            <person name="Huang E.J."/>
            <person name="Li L.F."/>
            <person name="Wei W."/>
            <person name="Gao Y.C."/>
            <person name="Liu J.Z."/>
            <person name="Shao H.Z."/>
            <person name="Wang X."/>
            <person name="Wang C.C."/>
            <person name="Yang T.C."/>
            <person name="Huo Q.B."/>
            <person name="Li W."/>
            <person name="Chen H.Y."/>
            <person name="Chen S.E."/>
            <person name="Zhou L.G."/>
            <person name="Ni X.B."/>
            <person name="Tian J.H."/>
            <person name="Sheng Y."/>
            <person name="Liu T."/>
            <person name="Pan Y.S."/>
            <person name="Xia L.Y."/>
            <person name="Li J."/>
            <person name="Zhao F."/>
            <person name="Cao W.C."/>
        </authorList>
    </citation>
    <scope>NUCLEOTIDE SEQUENCE [LARGE SCALE GENOMIC DNA]</scope>
    <source>
        <strain evidence="1">HaeL-2018</strain>
    </source>
</reference>
<organism evidence="1 2">
    <name type="scientific">Haemaphysalis longicornis</name>
    <name type="common">Bush tick</name>
    <dbReference type="NCBI Taxonomy" id="44386"/>
    <lineage>
        <taxon>Eukaryota</taxon>
        <taxon>Metazoa</taxon>
        <taxon>Ecdysozoa</taxon>
        <taxon>Arthropoda</taxon>
        <taxon>Chelicerata</taxon>
        <taxon>Arachnida</taxon>
        <taxon>Acari</taxon>
        <taxon>Parasitiformes</taxon>
        <taxon>Ixodida</taxon>
        <taxon>Ixodoidea</taxon>
        <taxon>Ixodidae</taxon>
        <taxon>Haemaphysalinae</taxon>
        <taxon>Haemaphysalis</taxon>
    </lineage>
</organism>
<sequence>MTLDKFVRPELTKEHLCRGEPVPLGERLAITIRQLSLLCSWPWWANYQFVIVDVGAPGWHSEGCVVKASEFGRQLGNETLDIPKLSRLSNSTKVAPYNYIQDEAFQHPPDFMRPFPGKNMRPCKPKWMKKLIQTYLVHVTVPTTVEPTALQGGRYLL</sequence>
<dbReference type="AlphaFoldDB" id="A0A9J6FJK3"/>
<protein>
    <submittedName>
        <fullName evidence="1">Uncharacterized protein</fullName>
    </submittedName>
</protein>
<accession>A0A9J6FJK3</accession>
<comment type="caution">
    <text evidence="1">The sequence shown here is derived from an EMBL/GenBank/DDBJ whole genome shotgun (WGS) entry which is preliminary data.</text>
</comment>
<dbReference type="OrthoDB" id="6434870at2759"/>
<name>A0A9J6FJK3_HAELO</name>
<dbReference type="EMBL" id="JABSTR010000001">
    <property type="protein sequence ID" value="KAH9363242.1"/>
    <property type="molecule type" value="Genomic_DNA"/>
</dbReference>
<evidence type="ECO:0000313" key="1">
    <source>
        <dbReference type="EMBL" id="KAH9363242.1"/>
    </source>
</evidence>
<evidence type="ECO:0000313" key="2">
    <source>
        <dbReference type="Proteomes" id="UP000821853"/>
    </source>
</evidence>
<keyword evidence="2" id="KW-1185">Reference proteome</keyword>
<dbReference type="Proteomes" id="UP000821853">
    <property type="component" value="Chromosome 1"/>
</dbReference>
<dbReference type="VEuPathDB" id="VectorBase:HLOH_054946"/>
<proteinExistence type="predicted"/>
<gene>
    <name evidence="1" type="ORF">HPB48_017809</name>
</gene>